<keyword evidence="3" id="KW-1185">Reference proteome</keyword>
<feature type="signal peptide" evidence="1">
    <location>
        <begin position="1"/>
        <end position="20"/>
    </location>
</feature>
<accession>A0A1H0C4Q9</accession>
<feature type="chain" id="PRO_5015064436" description="Argininosuccinate lyase" evidence="1">
    <location>
        <begin position="21"/>
        <end position="49"/>
    </location>
</feature>
<dbReference type="EMBL" id="FQZZ01000001">
    <property type="protein sequence ID" value="SHJ48778.1"/>
    <property type="molecule type" value="Genomic_DNA"/>
</dbReference>
<evidence type="ECO:0000313" key="2">
    <source>
        <dbReference type="EMBL" id="SHJ48778.1"/>
    </source>
</evidence>
<evidence type="ECO:0000256" key="1">
    <source>
        <dbReference type="SAM" id="SignalP"/>
    </source>
</evidence>
<dbReference type="AlphaFoldDB" id="A0A1H0C4Q9"/>
<organism evidence="2 3">
    <name type="scientific">Lutimaribacter pacificus</name>
    <dbReference type="NCBI Taxonomy" id="391948"/>
    <lineage>
        <taxon>Bacteria</taxon>
        <taxon>Pseudomonadati</taxon>
        <taxon>Pseudomonadota</taxon>
        <taxon>Alphaproteobacteria</taxon>
        <taxon>Rhodobacterales</taxon>
        <taxon>Roseobacteraceae</taxon>
        <taxon>Lutimaribacter</taxon>
    </lineage>
</organism>
<proteinExistence type="predicted"/>
<keyword evidence="1" id="KW-0732">Signal</keyword>
<evidence type="ECO:0000313" key="3">
    <source>
        <dbReference type="Proteomes" id="UP000324252"/>
    </source>
</evidence>
<dbReference type="PROSITE" id="PS51257">
    <property type="entry name" value="PROKAR_LIPOPROTEIN"/>
    <property type="match status" value="1"/>
</dbReference>
<sequence length="49" mass="4771">MRTIAACLALALLAACGADGEPIRPVLGVDASNTTGVSVSGEVTIGITN</sequence>
<dbReference type="RefSeq" id="WP_149786691.1">
    <property type="nucleotide sequence ID" value="NZ_FNIO01000001.1"/>
</dbReference>
<dbReference type="OrthoDB" id="7690651at2"/>
<dbReference type="Proteomes" id="UP000324252">
    <property type="component" value="Unassembled WGS sequence"/>
</dbReference>
<reference evidence="2 3" key="1">
    <citation type="submission" date="2016-11" db="EMBL/GenBank/DDBJ databases">
        <authorList>
            <person name="Varghese N."/>
            <person name="Submissions S."/>
        </authorList>
    </citation>
    <scope>NUCLEOTIDE SEQUENCE [LARGE SCALE GENOMIC DNA]</scope>
    <source>
        <strain evidence="2 3">DSM 29620</strain>
    </source>
</reference>
<name>A0A1H0C4Q9_9RHOB</name>
<evidence type="ECO:0008006" key="4">
    <source>
        <dbReference type="Google" id="ProtNLM"/>
    </source>
</evidence>
<protein>
    <recommendedName>
        <fullName evidence="4">Argininosuccinate lyase</fullName>
    </recommendedName>
</protein>
<gene>
    <name evidence="2" type="ORF">SAMN05444142_101411</name>
</gene>